<keyword evidence="10" id="KW-0677">Repeat</keyword>
<dbReference type="PANTHER" id="PTHR12389:SF0">
    <property type="entry name" value="E3 UBIQUITIN-PROTEIN LIGASE LISTERIN"/>
    <property type="match status" value="1"/>
</dbReference>
<dbReference type="Pfam" id="PF23009">
    <property type="entry name" value="UBC_like"/>
    <property type="match status" value="1"/>
</dbReference>
<feature type="domain" description="RING-type" evidence="17">
    <location>
        <begin position="1553"/>
        <end position="1599"/>
    </location>
</feature>
<reference evidence="18" key="2">
    <citation type="submission" date="2014-06" db="EMBL/GenBank/DDBJ databases">
        <title>The complete genome of Blastobotrys (Arxula) adeninivorans LS3 - a yeast of biotechnological interest.</title>
        <authorList>
            <person name="Kunze G."/>
            <person name="Gaillardin C."/>
            <person name="Czernicka M."/>
            <person name="Durrens P."/>
            <person name="Martin T."/>
            <person name="Boer E."/>
            <person name="Gabaldon T."/>
            <person name="Cruz J."/>
            <person name="Talla E."/>
            <person name="Marck C."/>
            <person name="Goffeau A."/>
            <person name="Barbe V."/>
            <person name="Baret P."/>
            <person name="Baronian K."/>
            <person name="Beier S."/>
            <person name="Bleykasten C."/>
            <person name="Bode R."/>
            <person name="Casaregola S."/>
            <person name="Despons L."/>
            <person name="Fairhead C."/>
            <person name="Giersberg M."/>
            <person name="Gierski P."/>
            <person name="Hahnel U."/>
            <person name="Hartmann A."/>
            <person name="Jankowska D."/>
            <person name="Jubin C."/>
            <person name="Jung P."/>
            <person name="Lafontaine I."/>
            <person name="Leh-Louis V."/>
            <person name="Lemaire M."/>
            <person name="Marcet-Houben M."/>
            <person name="Mascher M."/>
            <person name="Morel G."/>
            <person name="Richard G.-F."/>
            <person name="Riechen J."/>
            <person name="Sacerdot C."/>
            <person name="Sarkar A."/>
            <person name="Savel G."/>
            <person name="Schacherer J."/>
            <person name="Sherman D."/>
            <person name="Straub M.-L."/>
            <person name="Stein N."/>
            <person name="Thierry A."/>
            <person name="Trautwein-Schult A."/>
            <person name="Westhof E."/>
            <person name="Worch S."/>
            <person name="Dujon B."/>
            <person name="Souciet J.-L."/>
            <person name="Wincker P."/>
            <person name="Scholz U."/>
            <person name="Neuveglise N."/>
        </authorList>
    </citation>
    <scope>NUCLEOTIDE SEQUENCE</scope>
    <source>
        <strain evidence="18">LS3</strain>
    </source>
</reference>
<evidence type="ECO:0000256" key="15">
    <source>
        <dbReference type="PROSITE-ProRule" id="PRU00175"/>
    </source>
</evidence>
<organism evidence="18">
    <name type="scientific">Blastobotrys adeninivorans</name>
    <name type="common">Yeast</name>
    <name type="synonym">Arxula adeninivorans</name>
    <dbReference type="NCBI Taxonomy" id="409370"/>
    <lineage>
        <taxon>Eukaryota</taxon>
        <taxon>Fungi</taxon>
        <taxon>Dikarya</taxon>
        <taxon>Ascomycota</taxon>
        <taxon>Saccharomycotina</taxon>
        <taxon>Dipodascomycetes</taxon>
        <taxon>Dipodascales</taxon>
        <taxon>Trichomonascaceae</taxon>
        <taxon>Blastobotrys</taxon>
    </lineage>
</organism>
<sequence length="1609" mass="180388">MSFGGFGSTEGFGNEVCLNYVSGVPDPATISTPQLVVVFKNLLKRDSKTRDKALGELSTLLAEPNGAGYVDESVHWAWVQIYPKLAIDASRNVRALAHKVQGQVCRILGKQSSKYLKDSVGPWVAGLYDTDKSVSAAAESSLVEVFPSQEKRNSLYKLFEPQLLEFIHTVVVVETVDSLSDERYVPKDEAEGKYYRTLRSAVALFIHLLKTTPGEGDRYEDLVQSSKLWKLVYSPDGALARTVLDLVAVLVSSHPKYAESALPLISKNLITKGLEKVSNAVLTDILQALIVLTRAFPQCWELASTDKHPALGYLLDFVRKGSRRSGRYFWPSVLALLSSLPESISPYALKSPTGTSETVANAILEGIRKEMVVHLGAGWGTYLSVIEKIVASDVSKASSQKILTSAFKNVEKHLLLQDSDTLDREILMIAGKKLADLWALDPTTLQHLLDELLVDIAFSKRNRSYFKRYLFTLKVMFDNLKDVSSGVTVLSLLARCLTRIFSSLEAIEEPSEDDNFKIHSASSILQAFDKDIFNYDTAIVQEIGQFLRTNLGAFIVSDSASDVIQILKLYTIHNQEDDTTIQQSVELCFNSVVKLSDLDRRSSLFPLILKEYSLFRGRTTPIPLASEYLLSVYSSIDSWEITNDWDSILYGISSHGIFVSEDVASDILKGVAGLQMVQGKNVEKAIWTFSNLIKLDKPYFMRFIETDSGKELVSHLWKLAEDYPDAENILGAIEDSATVGNKDSASSDTVVQNKTMDSLIDGLLSEIERSPIESVDISIQRGQRLLDQTQDRGAKLQLFERLLYYPSGEWDKKLRILCESGVASSLAVSNALGGGIFFLDPEHLMSDKKHNLRIIPDQLISMCIFTVCLIGTNKQAFETLPNDVQLTLIVSLALISEASSDHAFLTVTNDQKSSDNFMTEAIIAFSKDASAIVLDSLKGFSIGDAIESILSENKEGLTSLPHKIIQHLWDRSEKRDAEGYYSARVLAFILEYLANRPTITESIADELLTKVRTTKGFFSRNPLGVSAVLLGFNNFSLTVKTFDHLRNLFASNLIGKDSLPREFSSLVFLNILFGPSVEEFKSKTTETLPANRLIMCLNSLFQYTQSGQAYAPESAPLRIEVTKLVTKLLPLYEAVPSSIWTSAVELLGQNFVSLGPEWVAMEYFNLKYFNVLEALQEHIADLSEVWMERQSDLYAELLEVVFRARASINRARELANVQLLRAVSTTPLQLVDDPDSLYSLLAVPSFEVQRAGYILLHQIIPKQQEDRSIELQLMRSKLSEDDNEDYQKFSLPAELVSLLLEIPVRGAPAYDITRYLWSWMLIYDHLGKASYDLRKVYIAELEEGGHVDTFLTYISDRIVFGDLPSVLDGFKDVKELVKQYENGHLESIDGEINMLIVDLYYQALLYTGSMVKSWFMNIKKRQVTIALEKFTEQRISPTIIADELDSVESMLQKRDGLIDETMDAKVLRPINEVRAFYTVDDQTMEIAIRIPNLYPLKDISVEGIKRIGVKEKQWRAWLLASQAIATSQNGTVLDTLELFKRNVSFHFQGVTECAICYSILHQDHSLPTKTCTTCKNKFHANCLYKWFKSASASTCPLCRANFSFRIGSR</sequence>
<evidence type="ECO:0000256" key="16">
    <source>
        <dbReference type="RuleBase" id="RU367090"/>
    </source>
</evidence>
<dbReference type="GO" id="GO:1990112">
    <property type="term" value="C:RQC complex"/>
    <property type="evidence" value="ECO:0007669"/>
    <property type="project" value="UniProtKB-UniRule"/>
</dbReference>
<dbReference type="GO" id="GO:0008270">
    <property type="term" value="F:zinc ion binding"/>
    <property type="evidence" value="ECO:0007669"/>
    <property type="project" value="UniProtKB-KW"/>
</dbReference>
<evidence type="ECO:0000256" key="12">
    <source>
        <dbReference type="ARBA" id="ARBA00022786"/>
    </source>
</evidence>
<evidence type="ECO:0000256" key="1">
    <source>
        <dbReference type="ARBA" id="ARBA00000900"/>
    </source>
</evidence>
<reference evidence="18" key="1">
    <citation type="submission" date="2014-02" db="EMBL/GenBank/DDBJ databases">
        <authorList>
            <person name="Genoscope - CEA"/>
        </authorList>
    </citation>
    <scope>NUCLEOTIDE SEQUENCE</scope>
    <source>
        <strain evidence="18">LS3</strain>
    </source>
</reference>
<evidence type="ECO:0000256" key="5">
    <source>
        <dbReference type="ARBA" id="ARBA00012483"/>
    </source>
</evidence>
<dbReference type="GO" id="GO:0043023">
    <property type="term" value="F:ribosomal large subunit binding"/>
    <property type="evidence" value="ECO:0007669"/>
    <property type="project" value="TreeGrafter"/>
</dbReference>
<dbReference type="CDD" id="cd16491">
    <property type="entry name" value="RING-CH-C4HC3_LTN1"/>
    <property type="match status" value="1"/>
</dbReference>
<accession>A0A060TB70</accession>
<dbReference type="FunFam" id="3.30.40.10:FF:000038">
    <property type="entry name" value="E3 ubiquitin-protein ligase listerin"/>
    <property type="match status" value="1"/>
</dbReference>
<dbReference type="GO" id="GO:0016567">
    <property type="term" value="P:protein ubiquitination"/>
    <property type="evidence" value="ECO:0007669"/>
    <property type="project" value="UniProtKB-UniPathway"/>
</dbReference>
<dbReference type="InterPro" id="IPR039804">
    <property type="entry name" value="RING-CH-C4HC3_LTN1"/>
</dbReference>
<dbReference type="InterPro" id="IPR013083">
    <property type="entry name" value="Znf_RING/FYVE/PHD"/>
</dbReference>
<evidence type="ECO:0000313" key="18">
    <source>
        <dbReference type="EMBL" id="CDP38173.1"/>
    </source>
</evidence>
<evidence type="ECO:0000259" key="17">
    <source>
        <dbReference type="PROSITE" id="PS50089"/>
    </source>
</evidence>
<comment type="similarity">
    <text evidence="4 16">Belongs to the LTN1 family.</text>
</comment>
<dbReference type="GO" id="GO:1990116">
    <property type="term" value="P:ribosome-associated ubiquitin-dependent protein catabolic process"/>
    <property type="evidence" value="ECO:0007669"/>
    <property type="project" value="UniProtKB-UniRule"/>
</dbReference>
<protein>
    <recommendedName>
        <fullName evidence="6 16">E3 ubiquitin-protein ligase listerin</fullName>
        <ecNumber evidence="5 16">2.3.2.27</ecNumber>
    </recommendedName>
    <alternativeName>
        <fullName evidence="16">RING-type E3 ubiquitin transferase listerin</fullName>
    </alternativeName>
</protein>
<proteinExistence type="inferred from homology"/>
<dbReference type="InterPro" id="IPR016024">
    <property type="entry name" value="ARM-type_fold"/>
</dbReference>
<gene>
    <name evidence="18" type="ORF">GNLVRS02_ARAD1D28710g</name>
</gene>
<evidence type="ECO:0000256" key="3">
    <source>
        <dbReference type="ARBA" id="ARBA00004906"/>
    </source>
</evidence>
<evidence type="ECO:0000256" key="4">
    <source>
        <dbReference type="ARBA" id="ARBA00007997"/>
    </source>
</evidence>
<comment type="subcellular location">
    <subcellularLocation>
        <location evidence="2">Cytoplasm</location>
        <location evidence="2">Cytosol</location>
    </subcellularLocation>
</comment>
<comment type="pathway">
    <text evidence="3 16">Protein modification; protein ubiquitination.</text>
</comment>
<dbReference type="Pfam" id="PF22958">
    <property type="entry name" value="Ltn1_1st"/>
    <property type="match status" value="1"/>
</dbReference>
<keyword evidence="12 16" id="KW-0833">Ubl conjugation pathway</keyword>
<dbReference type="GO" id="GO:0005829">
    <property type="term" value="C:cytosol"/>
    <property type="evidence" value="ECO:0007669"/>
    <property type="project" value="UniProtKB-SubCell"/>
</dbReference>
<evidence type="ECO:0000256" key="9">
    <source>
        <dbReference type="ARBA" id="ARBA00022723"/>
    </source>
</evidence>
<dbReference type="Pfam" id="PF22999">
    <property type="entry name" value="LTN1_E3_ligase_6th"/>
    <property type="match status" value="1"/>
</dbReference>
<dbReference type="SUPFAM" id="SSF57850">
    <property type="entry name" value="RING/U-box"/>
    <property type="match status" value="1"/>
</dbReference>
<keyword evidence="7" id="KW-0963">Cytoplasm</keyword>
<evidence type="ECO:0000256" key="14">
    <source>
        <dbReference type="ARBA" id="ARBA00055150"/>
    </source>
</evidence>
<evidence type="ECO:0000256" key="8">
    <source>
        <dbReference type="ARBA" id="ARBA00022679"/>
    </source>
</evidence>
<dbReference type="InterPro" id="IPR011989">
    <property type="entry name" value="ARM-like"/>
</dbReference>
<comment type="subunit">
    <text evidence="16">Component of the ribosome quality control complex (RQC).</text>
</comment>
<dbReference type="EC" id="2.3.2.27" evidence="5 16"/>
<comment type="catalytic activity">
    <reaction evidence="1 16">
        <text>S-ubiquitinyl-[E2 ubiquitin-conjugating enzyme]-L-cysteine + [acceptor protein]-L-lysine = [E2 ubiquitin-conjugating enzyme]-L-cysteine + N(6)-ubiquitinyl-[acceptor protein]-L-lysine.</text>
        <dbReference type="EC" id="2.3.2.27"/>
    </reaction>
</comment>
<dbReference type="GO" id="GO:0072344">
    <property type="term" value="P:rescue of stalled ribosome"/>
    <property type="evidence" value="ECO:0007669"/>
    <property type="project" value="UniProtKB-UniRule"/>
</dbReference>
<dbReference type="Gene3D" id="3.30.40.10">
    <property type="entry name" value="Zinc/RING finger domain, C3HC4 (zinc finger)"/>
    <property type="match status" value="1"/>
</dbReference>
<dbReference type="PANTHER" id="PTHR12389">
    <property type="entry name" value="ZINC FINGER PROTEIN 294"/>
    <property type="match status" value="1"/>
</dbReference>
<keyword evidence="9 16" id="KW-0479">Metal-binding</keyword>
<evidence type="ECO:0000256" key="10">
    <source>
        <dbReference type="ARBA" id="ARBA00022737"/>
    </source>
</evidence>
<dbReference type="InterPro" id="IPR001841">
    <property type="entry name" value="Znf_RING"/>
</dbReference>
<evidence type="ECO:0000256" key="6">
    <source>
        <dbReference type="ARBA" id="ARBA00017157"/>
    </source>
</evidence>
<comment type="function">
    <text evidence="14">E3 ubiquitin-protein ligase component of the ribosome quality control complex (RQC), a ribosome-associated complex that mediates ubiquitination and extraction of incompletely synthesized nascent chains for proteasomal degradation. Mediates ubiquitination of proteins derived from mRNAs lacking stop codons (non-stop proteins) and other translation arrest products induced by poly-lysine sequences and tandem rare codons. Ubiquitination leads to CDC48 recruitment for extraction and degradation of the incomplete translation product. May indirectly play a role in chromatin function and transcription.</text>
</comment>
<dbReference type="InterPro" id="IPR054476">
    <property type="entry name" value="Ltn1_N"/>
</dbReference>
<dbReference type="SMART" id="SM00184">
    <property type="entry name" value="RING"/>
    <property type="match status" value="1"/>
</dbReference>
<evidence type="ECO:0000256" key="13">
    <source>
        <dbReference type="ARBA" id="ARBA00022833"/>
    </source>
</evidence>
<dbReference type="EMBL" id="HG937694">
    <property type="protein sequence ID" value="CDP38173.1"/>
    <property type="molecule type" value="Genomic_DNA"/>
</dbReference>
<dbReference type="InterPro" id="IPR054478">
    <property type="entry name" value="LTN1_UBC"/>
</dbReference>
<keyword evidence="11 15" id="KW-0863">Zinc-finger</keyword>
<evidence type="ECO:0000256" key="11">
    <source>
        <dbReference type="ARBA" id="ARBA00022771"/>
    </source>
</evidence>
<name>A0A060TB70_BLAAD</name>
<dbReference type="Pfam" id="PF13639">
    <property type="entry name" value="zf-RING_2"/>
    <property type="match status" value="1"/>
</dbReference>
<dbReference type="PhylomeDB" id="A0A060TB70"/>
<dbReference type="GO" id="GO:0061630">
    <property type="term" value="F:ubiquitin protein ligase activity"/>
    <property type="evidence" value="ECO:0007669"/>
    <property type="project" value="UniProtKB-UniRule"/>
</dbReference>
<dbReference type="SMART" id="SM01197">
    <property type="entry name" value="FANCL_C"/>
    <property type="match status" value="1"/>
</dbReference>
<dbReference type="Gene3D" id="1.25.10.10">
    <property type="entry name" value="Leucine-rich Repeat Variant"/>
    <property type="match status" value="1"/>
</dbReference>
<keyword evidence="13 16" id="KW-0862">Zinc</keyword>
<keyword evidence="8 16" id="KW-0808">Transferase</keyword>
<dbReference type="UniPathway" id="UPA00143"/>
<evidence type="ECO:0000256" key="7">
    <source>
        <dbReference type="ARBA" id="ARBA00022490"/>
    </source>
</evidence>
<dbReference type="InterPro" id="IPR054477">
    <property type="entry name" value="LTN1_E3_ligase_6th"/>
</dbReference>
<dbReference type="SUPFAM" id="SSF48371">
    <property type="entry name" value="ARM repeat"/>
    <property type="match status" value="1"/>
</dbReference>
<dbReference type="InterPro" id="IPR039795">
    <property type="entry name" value="LTN1/Rkr1"/>
</dbReference>
<dbReference type="PROSITE" id="PS50089">
    <property type="entry name" value="ZF_RING_2"/>
    <property type="match status" value="1"/>
</dbReference>
<comment type="function">
    <text evidence="16">E3 ubiquitin-protein ligase. Component of the ribosome quality control complex (RQC), a ribosome-associated complex that mediates ubiquitination and extraction of incompletely synthesized nascent chains for proteasomal degradation.</text>
</comment>
<evidence type="ECO:0000256" key="2">
    <source>
        <dbReference type="ARBA" id="ARBA00004514"/>
    </source>
</evidence>